<dbReference type="KEGG" id="aagg:ETAA8_29390"/>
<keyword evidence="2" id="KW-0012">Acyltransferase</keyword>
<accession>A0A517YC79</accession>
<name>A0A517YC79_9BACT</name>
<evidence type="ECO:0000313" key="2">
    <source>
        <dbReference type="EMBL" id="QDU27848.1"/>
    </source>
</evidence>
<dbReference type="InterPro" id="IPR045864">
    <property type="entry name" value="aa-tRNA-synth_II/BPL/LPL"/>
</dbReference>
<dbReference type="RefSeq" id="WP_145089155.1">
    <property type="nucleotide sequence ID" value="NZ_CP036274.1"/>
</dbReference>
<keyword evidence="2" id="KW-0808">Transferase</keyword>
<dbReference type="Pfam" id="PF21948">
    <property type="entry name" value="LplA-B_cat"/>
    <property type="match status" value="1"/>
</dbReference>
<proteinExistence type="predicted"/>
<organism evidence="2 3">
    <name type="scientific">Anatilimnocola aggregata</name>
    <dbReference type="NCBI Taxonomy" id="2528021"/>
    <lineage>
        <taxon>Bacteria</taxon>
        <taxon>Pseudomonadati</taxon>
        <taxon>Planctomycetota</taxon>
        <taxon>Planctomycetia</taxon>
        <taxon>Pirellulales</taxon>
        <taxon>Pirellulaceae</taxon>
        <taxon>Anatilimnocola</taxon>
    </lineage>
</organism>
<dbReference type="GO" id="GO:0033819">
    <property type="term" value="F:lipoyl(octanoyl) transferase activity"/>
    <property type="evidence" value="ECO:0007669"/>
    <property type="project" value="UniProtKB-EC"/>
</dbReference>
<dbReference type="OrthoDB" id="9774653at2"/>
<dbReference type="InterPro" id="IPR050664">
    <property type="entry name" value="Octanoyltrans_LipM/LipL"/>
</dbReference>
<gene>
    <name evidence="2" type="primary">lipM</name>
    <name evidence="2" type="ORF">ETAA8_29390</name>
</gene>
<protein>
    <submittedName>
        <fullName evidence="2">Octanoyltransferase LipM</fullName>
        <ecNumber evidence="2">2.3.1.181</ecNumber>
    </submittedName>
</protein>
<reference evidence="2 3" key="1">
    <citation type="submission" date="2019-02" db="EMBL/GenBank/DDBJ databases">
        <title>Deep-cultivation of Planctomycetes and their phenomic and genomic characterization uncovers novel biology.</title>
        <authorList>
            <person name="Wiegand S."/>
            <person name="Jogler M."/>
            <person name="Boedeker C."/>
            <person name="Pinto D."/>
            <person name="Vollmers J."/>
            <person name="Rivas-Marin E."/>
            <person name="Kohn T."/>
            <person name="Peeters S.H."/>
            <person name="Heuer A."/>
            <person name="Rast P."/>
            <person name="Oberbeckmann S."/>
            <person name="Bunk B."/>
            <person name="Jeske O."/>
            <person name="Meyerdierks A."/>
            <person name="Storesund J.E."/>
            <person name="Kallscheuer N."/>
            <person name="Luecker S."/>
            <person name="Lage O.M."/>
            <person name="Pohl T."/>
            <person name="Merkel B.J."/>
            <person name="Hornburger P."/>
            <person name="Mueller R.-W."/>
            <person name="Bruemmer F."/>
            <person name="Labrenz M."/>
            <person name="Spormann A.M."/>
            <person name="Op den Camp H."/>
            <person name="Overmann J."/>
            <person name="Amann R."/>
            <person name="Jetten M.S.M."/>
            <person name="Mascher T."/>
            <person name="Medema M.H."/>
            <person name="Devos D.P."/>
            <person name="Kaster A.-K."/>
            <person name="Ovreas L."/>
            <person name="Rohde M."/>
            <person name="Galperin M.Y."/>
            <person name="Jogler C."/>
        </authorList>
    </citation>
    <scope>NUCLEOTIDE SEQUENCE [LARGE SCALE GENOMIC DNA]</scope>
    <source>
        <strain evidence="2 3">ETA_A8</strain>
    </source>
</reference>
<evidence type="ECO:0000313" key="3">
    <source>
        <dbReference type="Proteomes" id="UP000315017"/>
    </source>
</evidence>
<dbReference type="Proteomes" id="UP000315017">
    <property type="component" value="Chromosome"/>
</dbReference>
<dbReference type="PROSITE" id="PS51733">
    <property type="entry name" value="BPL_LPL_CATALYTIC"/>
    <property type="match status" value="1"/>
</dbReference>
<dbReference type="Gene3D" id="3.30.930.10">
    <property type="entry name" value="Bira Bifunctional Protein, Domain 2"/>
    <property type="match status" value="1"/>
</dbReference>
<dbReference type="PANTHER" id="PTHR43679">
    <property type="entry name" value="OCTANOYLTRANSFERASE LIPM-RELATED"/>
    <property type="match status" value="1"/>
</dbReference>
<dbReference type="EMBL" id="CP036274">
    <property type="protein sequence ID" value="QDU27848.1"/>
    <property type="molecule type" value="Genomic_DNA"/>
</dbReference>
<sequence length="248" mass="26566">MTVPLRVIIDSPASGAWNMAVDEAILQSTAFDGLTLRFYQWAEPTLSLGYFQALTDRLQHPASLGCSVVRRASGGGAILHDRELTYSLIAPVSERFGAAAHELYLIAHRSLCVVLADFGVRVSLYEVPSPALPKAAEPFLCFQRRSGGDVVLAGAKICGSAQRRHLSRVLQHGSVLLGSSLAAPELPGLLELTGMAIDLADFRGAWLAQLAQSLHGNIVPAELTAAEVEAVSQISQGKFGNHKWTAKR</sequence>
<dbReference type="PANTHER" id="PTHR43679:SF2">
    <property type="entry name" value="OCTANOYL-[GCVH]:PROTEIN N-OCTANOYLTRANSFERASE"/>
    <property type="match status" value="1"/>
</dbReference>
<dbReference type="InterPro" id="IPR004143">
    <property type="entry name" value="BPL_LPL_catalytic"/>
</dbReference>
<keyword evidence="3" id="KW-1185">Reference proteome</keyword>
<dbReference type="EC" id="2.3.1.181" evidence="2"/>
<feature type="domain" description="BPL/LPL catalytic" evidence="1">
    <location>
        <begin position="30"/>
        <end position="218"/>
    </location>
</feature>
<dbReference type="AlphaFoldDB" id="A0A517YC79"/>
<dbReference type="SUPFAM" id="SSF55681">
    <property type="entry name" value="Class II aaRS and biotin synthetases"/>
    <property type="match status" value="1"/>
</dbReference>
<evidence type="ECO:0000259" key="1">
    <source>
        <dbReference type="PROSITE" id="PS51733"/>
    </source>
</evidence>